<protein>
    <submittedName>
        <fullName evidence="2">Prepilin-type N-terminal cleavage/methylation domain-containing protein</fullName>
    </submittedName>
</protein>
<sequence length="219" mass="24526">MLSVRQTGFTLLEILLALVISAAIMTTLATGMYLITQDWKRTTHDLDDSLDAVLVLLQLERALNGAFPHTYIDRDENKSYIYFKGDEEQLTWVSTVSPARHAGLAAWQLSPSESKEGGIDIRVVPVFAGNPAENLEKAEPLTAFTGYTARFEYLFVDTEIKDETEWLKEWSAEKTQGLPNAVRIVLEKNNDDKKAGKDLEIIAAILAFEHSTIKRAKPL</sequence>
<dbReference type="EMBL" id="JH600070">
    <property type="protein sequence ID" value="EIJ44059.1"/>
    <property type="molecule type" value="Genomic_DNA"/>
</dbReference>
<evidence type="ECO:0000313" key="2">
    <source>
        <dbReference type="EMBL" id="EIJ44059.1"/>
    </source>
</evidence>
<feature type="transmembrane region" description="Helical" evidence="1">
    <location>
        <begin position="12"/>
        <end position="35"/>
    </location>
</feature>
<organism evidence="2 3">
    <name type="scientific">Beggiatoa alba B18LD</name>
    <dbReference type="NCBI Taxonomy" id="395493"/>
    <lineage>
        <taxon>Bacteria</taxon>
        <taxon>Pseudomonadati</taxon>
        <taxon>Pseudomonadota</taxon>
        <taxon>Gammaproteobacteria</taxon>
        <taxon>Thiotrichales</taxon>
        <taxon>Thiotrichaceae</taxon>
        <taxon>Beggiatoa</taxon>
    </lineage>
</organism>
<reference evidence="2 3" key="1">
    <citation type="submission" date="2011-11" db="EMBL/GenBank/DDBJ databases">
        <title>Improved High-Quality Draft sequence of Beggiatoa alba B18lD.</title>
        <authorList>
            <consortium name="US DOE Joint Genome Institute"/>
            <person name="Lucas S."/>
            <person name="Han J."/>
            <person name="Lapidus A."/>
            <person name="Cheng J.-F."/>
            <person name="Goodwin L."/>
            <person name="Pitluck S."/>
            <person name="Peters L."/>
            <person name="Mikhailova N."/>
            <person name="Held B."/>
            <person name="Detter J.C."/>
            <person name="Han C."/>
            <person name="Tapia R."/>
            <person name="Land M."/>
            <person name="Hauser L."/>
            <person name="Kyrpides N."/>
            <person name="Ivanova N."/>
            <person name="Pagani I."/>
            <person name="Samuel K."/>
            <person name="Teske A."/>
            <person name="Mueller J."/>
            <person name="Woyke T."/>
        </authorList>
    </citation>
    <scope>NUCLEOTIDE SEQUENCE [LARGE SCALE GENOMIC DNA]</scope>
    <source>
        <strain evidence="2 3">B18LD</strain>
    </source>
</reference>
<keyword evidence="1" id="KW-0812">Transmembrane</keyword>
<evidence type="ECO:0000313" key="3">
    <source>
        <dbReference type="Proteomes" id="UP000005744"/>
    </source>
</evidence>
<gene>
    <name evidence="2" type="ORF">BegalDRAFT_3238</name>
</gene>
<dbReference type="Proteomes" id="UP000005744">
    <property type="component" value="Unassembled WGS sequence"/>
</dbReference>
<dbReference type="OrthoDB" id="7060414at2"/>
<dbReference type="Pfam" id="PF07963">
    <property type="entry name" value="N_methyl"/>
    <property type="match status" value="1"/>
</dbReference>
<name>I3CKB6_9GAMM</name>
<dbReference type="RefSeq" id="WP_002691787.1">
    <property type="nucleotide sequence ID" value="NZ_JH600070.1"/>
</dbReference>
<keyword evidence="1" id="KW-0472">Membrane</keyword>
<evidence type="ECO:0000256" key="1">
    <source>
        <dbReference type="SAM" id="Phobius"/>
    </source>
</evidence>
<dbReference type="AlphaFoldDB" id="I3CKB6"/>
<keyword evidence="3" id="KW-1185">Reference proteome</keyword>
<proteinExistence type="predicted"/>
<dbReference type="NCBIfam" id="TIGR02532">
    <property type="entry name" value="IV_pilin_GFxxxE"/>
    <property type="match status" value="1"/>
</dbReference>
<dbReference type="PROSITE" id="PS00409">
    <property type="entry name" value="PROKAR_NTER_METHYL"/>
    <property type="match status" value="1"/>
</dbReference>
<keyword evidence="1" id="KW-1133">Transmembrane helix</keyword>
<dbReference type="HOGENOM" id="CLU_1266401_0_0_6"/>
<accession>I3CKB6</accession>
<dbReference type="InterPro" id="IPR012902">
    <property type="entry name" value="N_methyl_site"/>
</dbReference>
<dbReference type="STRING" id="395493.BegalDRAFT_3238"/>